<evidence type="ECO:0000313" key="6">
    <source>
        <dbReference type="EMBL" id="KAB1986319.1"/>
    </source>
</evidence>
<name>A0A7J5DEG8_9ACTN</name>
<feature type="compositionally biased region" description="Low complexity" evidence="3">
    <location>
        <begin position="218"/>
        <end position="227"/>
    </location>
</feature>
<dbReference type="GO" id="GO:0016787">
    <property type="term" value="F:hydrolase activity"/>
    <property type="evidence" value="ECO:0007669"/>
    <property type="project" value="UniProtKB-KW"/>
</dbReference>
<gene>
    <name evidence="6" type="ORF">F8144_23305</name>
</gene>
<keyword evidence="7" id="KW-1185">Reference proteome</keyword>
<dbReference type="Proteomes" id="UP000442990">
    <property type="component" value="Unassembled WGS sequence"/>
</dbReference>
<feature type="compositionally biased region" description="Low complexity" evidence="3">
    <location>
        <begin position="238"/>
        <end position="253"/>
    </location>
</feature>
<dbReference type="Pfam" id="PF06737">
    <property type="entry name" value="Transglycosylas"/>
    <property type="match status" value="1"/>
</dbReference>
<keyword evidence="4" id="KW-0732">Signal</keyword>
<dbReference type="SUPFAM" id="SSF53955">
    <property type="entry name" value="Lysozyme-like"/>
    <property type="match status" value="1"/>
</dbReference>
<organism evidence="6 7">
    <name type="scientific">Streptomyces triticiradicis</name>
    <dbReference type="NCBI Taxonomy" id="2651189"/>
    <lineage>
        <taxon>Bacteria</taxon>
        <taxon>Bacillati</taxon>
        <taxon>Actinomycetota</taxon>
        <taxon>Actinomycetes</taxon>
        <taxon>Kitasatosporales</taxon>
        <taxon>Streptomycetaceae</taxon>
        <taxon>Streptomyces</taxon>
    </lineage>
</organism>
<comment type="caution">
    <text evidence="6">The sequence shown here is derived from an EMBL/GenBank/DDBJ whole genome shotgun (WGS) entry which is preliminary data.</text>
</comment>
<evidence type="ECO:0000256" key="3">
    <source>
        <dbReference type="SAM" id="MobiDB-lite"/>
    </source>
</evidence>
<feature type="region of interest" description="Disordered" evidence="3">
    <location>
        <begin position="121"/>
        <end position="267"/>
    </location>
</feature>
<dbReference type="InterPro" id="IPR023346">
    <property type="entry name" value="Lysozyme-like_dom_sf"/>
</dbReference>
<evidence type="ECO:0000256" key="1">
    <source>
        <dbReference type="ARBA" id="ARBA00010830"/>
    </source>
</evidence>
<evidence type="ECO:0000256" key="2">
    <source>
        <dbReference type="ARBA" id="ARBA00022801"/>
    </source>
</evidence>
<proteinExistence type="inferred from homology"/>
<dbReference type="CDD" id="cd13925">
    <property type="entry name" value="RPF"/>
    <property type="match status" value="1"/>
</dbReference>
<evidence type="ECO:0000259" key="5">
    <source>
        <dbReference type="Pfam" id="PF06737"/>
    </source>
</evidence>
<evidence type="ECO:0000313" key="7">
    <source>
        <dbReference type="Proteomes" id="UP000442990"/>
    </source>
</evidence>
<keyword evidence="2" id="KW-0378">Hydrolase</keyword>
<comment type="similarity">
    <text evidence="1">Belongs to the transglycosylase family. Rpf subfamily.</text>
</comment>
<feature type="chain" id="PRO_5029454866" evidence="4">
    <location>
        <begin position="41"/>
        <end position="324"/>
    </location>
</feature>
<feature type="signal peptide" evidence="4">
    <location>
        <begin position="1"/>
        <end position="40"/>
    </location>
</feature>
<dbReference type="EMBL" id="WBKG01000020">
    <property type="protein sequence ID" value="KAB1986319.1"/>
    <property type="molecule type" value="Genomic_DNA"/>
</dbReference>
<dbReference type="AlphaFoldDB" id="A0A7J5DEG8"/>
<reference evidence="6 7" key="1">
    <citation type="submission" date="2019-09" db="EMBL/GenBank/DDBJ databases">
        <title>Isolation and identification of active actinomycetes.</title>
        <authorList>
            <person name="Yu Z."/>
            <person name="Han C."/>
            <person name="Yu B."/>
        </authorList>
    </citation>
    <scope>NUCLEOTIDE SEQUENCE [LARGE SCALE GENOMIC DNA]</scope>
    <source>
        <strain evidence="6 7">NEAU-H2</strain>
    </source>
</reference>
<dbReference type="RefSeq" id="WP_151471293.1">
    <property type="nucleotide sequence ID" value="NZ_WBKG01000020.1"/>
</dbReference>
<feature type="compositionally biased region" description="Polar residues" evidence="3">
    <location>
        <begin position="138"/>
        <end position="149"/>
    </location>
</feature>
<sequence>MLSGNGRHRRPRQAPALIVAAGVTGSAIAIPLLAAASASAADGNTWDKVAQCESGGAWSSNQGNGYYGGLQLDQANWEAHGGLEYAPTADQASRSQQIAVAEKVLADSGLAAWPTCGPLSGLAKSSGEVSVDTGVAGDSSNTGDESGSYVSSGLATSPSSSPSTGSSASVGSDDSSGTAGGTAKPSASQSSDGSDAKAGKGGKNGKSDESANSGQKEASSGASATSGAGTGRHRGADAAESAADSRAEASAGRHAASTPGLPSGAVGNSYIAEVVDSLWSDSASPDSGDEGGELLTVDEAAVDSGPGLVVPGRSIAAGAETAQN</sequence>
<dbReference type="InterPro" id="IPR010618">
    <property type="entry name" value="RPF"/>
</dbReference>
<evidence type="ECO:0000256" key="4">
    <source>
        <dbReference type="SAM" id="SignalP"/>
    </source>
</evidence>
<protein>
    <submittedName>
        <fullName evidence="6">Transglycosylase family protein</fullName>
    </submittedName>
</protein>
<accession>A0A7J5DEG8</accession>
<feature type="compositionally biased region" description="Low complexity" evidence="3">
    <location>
        <begin position="150"/>
        <end position="183"/>
    </location>
</feature>
<feature type="domain" description="Resuscitation-promoting factor core lysozyme-like" evidence="5">
    <location>
        <begin position="40"/>
        <end position="116"/>
    </location>
</feature>
<dbReference type="Gene3D" id="1.10.530.10">
    <property type="match status" value="1"/>
</dbReference>